<comment type="subcellular location">
    <subcellularLocation>
        <location evidence="3">Endoplasmic reticulum membrane</location>
        <topology evidence="3">Peripheral membrane protein</topology>
    </subcellularLocation>
    <subcellularLocation>
        <location evidence="2">Microsome membrane</location>
        <topology evidence="2">Peripheral membrane protein</topology>
    </subcellularLocation>
</comment>
<evidence type="ECO:0000256" key="5">
    <source>
        <dbReference type="ARBA" id="ARBA00022617"/>
    </source>
</evidence>
<keyword evidence="8" id="KW-0492">Microsome</keyword>
<dbReference type="PROSITE" id="PS00086">
    <property type="entry name" value="CYTOCHROME_P450"/>
    <property type="match status" value="1"/>
</dbReference>
<dbReference type="SUPFAM" id="SSF48264">
    <property type="entry name" value="Cytochrome P450"/>
    <property type="match status" value="1"/>
</dbReference>
<dbReference type="InterPro" id="IPR001128">
    <property type="entry name" value="Cyt_P450"/>
</dbReference>
<comment type="similarity">
    <text evidence="4 14">Belongs to the cytochrome P450 family.</text>
</comment>
<organism evidence="16 17">
    <name type="scientific">Hermetia illucens</name>
    <name type="common">Black soldier fly</name>
    <dbReference type="NCBI Taxonomy" id="343691"/>
    <lineage>
        <taxon>Eukaryota</taxon>
        <taxon>Metazoa</taxon>
        <taxon>Ecdysozoa</taxon>
        <taxon>Arthropoda</taxon>
        <taxon>Hexapoda</taxon>
        <taxon>Insecta</taxon>
        <taxon>Pterygota</taxon>
        <taxon>Neoptera</taxon>
        <taxon>Endopterygota</taxon>
        <taxon>Diptera</taxon>
        <taxon>Brachycera</taxon>
        <taxon>Stratiomyomorpha</taxon>
        <taxon>Stratiomyidae</taxon>
        <taxon>Hermetiinae</taxon>
        <taxon>Hermetia</taxon>
    </lineage>
</organism>
<dbReference type="InterPro" id="IPR002401">
    <property type="entry name" value="Cyt_P450_E_grp-I"/>
</dbReference>
<evidence type="ECO:0000313" key="16">
    <source>
        <dbReference type="EMBL" id="CAD7079525.1"/>
    </source>
</evidence>
<keyword evidence="12 15" id="KW-0472">Membrane</keyword>
<proteinExistence type="inferred from homology"/>
<evidence type="ECO:0000256" key="15">
    <source>
        <dbReference type="SAM" id="Phobius"/>
    </source>
</evidence>
<evidence type="ECO:0000256" key="9">
    <source>
        <dbReference type="ARBA" id="ARBA00023002"/>
    </source>
</evidence>
<dbReference type="GO" id="GO:0016705">
    <property type="term" value="F:oxidoreductase activity, acting on paired donors, with incorporation or reduction of molecular oxygen"/>
    <property type="evidence" value="ECO:0007669"/>
    <property type="project" value="InterPro"/>
</dbReference>
<comment type="cofactor">
    <cofactor evidence="1 13">
        <name>heme</name>
        <dbReference type="ChEBI" id="CHEBI:30413"/>
    </cofactor>
</comment>
<evidence type="ECO:0000256" key="12">
    <source>
        <dbReference type="ARBA" id="ARBA00023136"/>
    </source>
</evidence>
<evidence type="ECO:0000256" key="11">
    <source>
        <dbReference type="ARBA" id="ARBA00023033"/>
    </source>
</evidence>
<dbReference type="FunCoup" id="A0A7R8UF38">
    <property type="interactions" value="155"/>
</dbReference>
<name>A0A7R8UF38_HERIL</name>
<keyword evidence="15" id="KW-0812">Transmembrane</keyword>
<dbReference type="Pfam" id="PF00067">
    <property type="entry name" value="p450"/>
    <property type="match status" value="1"/>
</dbReference>
<keyword evidence="10 13" id="KW-0408">Iron</keyword>
<evidence type="ECO:0008006" key="18">
    <source>
        <dbReference type="Google" id="ProtNLM"/>
    </source>
</evidence>
<reference evidence="16 17" key="1">
    <citation type="submission" date="2020-11" db="EMBL/GenBank/DDBJ databases">
        <authorList>
            <person name="Wallbank WR R."/>
            <person name="Pardo Diaz C."/>
            <person name="Kozak K."/>
            <person name="Martin S."/>
            <person name="Jiggins C."/>
            <person name="Moest M."/>
            <person name="Warren A I."/>
            <person name="Generalovic N T."/>
            <person name="Byers J.R.P. K."/>
            <person name="Montejo-Kovacevich G."/>
            <person name="Yen C E."/>
        </authorList>
    </citation>
    <scope>NUCLEOTIDE SEQUENCE [LARGE SCALE GENOMIC DNA]</scope>
</reference>
<dbReference type="GO" id="GO:0005506">
    <property type="term" value="F:iron ion binding"/>
    <property type="evidence" value="ECO:0007669"/>
    <property type="project" value="InterPro"/>
</dbReference>
<evidence type="ECO:0000256" key="3">
    <source>
        <dbReference type="ARBA" id="ARBA00004406"/>
    </source>
</evidence>
<dbReference type="Gene3D" id="1.10.630.10">
    <property type="entry name" value="Cytochrome P450"/>
    <property type="match status" value="1"/>
</dbReference>
<keyword evidence="9 14" id="KW-0560">Oxidoreductase</keyword>
<dbReference type="OrthoDB" id="2789670at2759"/>
<dbReference type="PANTHER" id="PTHR24292:SF103">
    <property type="entry name" value="CYTOCHROME P450 6BS1"/>
    <property type="match status" value="1"/>
</dbReference>
<evidence type="ECO:0000256" key="4">
    <source>
        <dbReference type="ARBA" id="ARBA00010617"/>
    </source>
</evidence>
<evidence type="ECO:0000313" key="17">
    <source>
        <dbReference type="Proteomes" id="UP000594454"/>
    </source>
</evidence>
<dbReference type="PRINTS" id="PR00385">
    <property type="entry name" value="P450"/>
</dbReference>
<evidence type="ECO:0000256" key="1">
    <source>
        <dbReference type="ARBA" id="ARBA00001971"/>
    </source>
</evidence>
<keyword evidence="15" id="KW-1133">Transmembrane helix</keyword>
<evidence type="ECO:0000256" key="13">
    <source>
        <dbReference type="PIRSR" id="PIRSR602401-1"/>
    </source>
</evidence>
<feature type="transmembrane region" description="Helical" evidence="15">
    <location>
        <begin position="6"/>
        <end position="22"/>
    </location>
</feature>
<dbReference type="InterPro" id="IPR036396">
    <property type="entry name" value="Cyt_P450_sf"/>
</dbReference>
<feature type="binding site" description="axial binding residue" evidence="13">
    <location>
        <position position="431"/>
    </location>
    <ligand>
        <name>heme</name>
        <dbReference type="ChEBI" id="CHEBI:30413"/>
    </ligand>
    <ligandPart>
        <name>Fe</name>
        <dbReference type="ChEBI" id="CHEBI:18248"/>
    </ligandPart>
</feature>
<sequence>MDSLSVVLCFVIGLISFVLISFKKRFAYWKDRGAAYVEPTIPFGNLPIRQVHFIDTTDPIYKQKKPGYPFMGAYFFRNPVVIPTDLDFIQNILVKDFSYFHERGMYVNEEDDPLSAHMFSLDGDKWKSLRGKLSPTFTSGKMKFMFPTVVDVADRFNSTLSEILETESELELRDLLARFTTDVIGTCAFGIECNSLKNPNCKFRNYGAKIFDEPLHGPLVHLFLMLYPNVARKLHLRFFRKEVEDFFMGVVRETIDYREKNNVRRKDFMDLLIQLKNGVALDEHAQKLGRLTFEEIVAQAFVFFAAGFETSSTTMLFSLYELALNPDIQEKARQEIETVLMKYEGKLTYEAVKEMVYVDQIITESLRKYPPVVNLIRQPFKDYRVPVYSIHHDPEIFPNPDVFDPDRFTPEQIKSRHPMSFLGFGEGPRNCIGLRFGRMQSRIGLITLLKNYRLKPCAKTPIPMVFAEGKPILSPKLGVHLQIEKL</sequence>
<dbReference type="EMBL" id="LR899009">
    <property type="protein sequence ID" value="CAD7079525.1"/>
    <property type="molecule type" value="Genomic_DNA"/>
</dbReference>
<keyword evidence="17" id="KW-1185">Reference proteome</keyword>
<keyword evidence="11 14" id="KW-0503">Monooxygenase</keyword>
<evidence type="ECO:0000256" key="8">
    <source>
        <dbReference type="ARBA" id="ARBA00022848"/>
    </source>
</evidence>
<evidence type="ECO:0000256" key="14">
    <source>
        <dbReference type="RuleBase" id="RU000461"/>
    </source>
</evidence>
<dbReference type="Proteomes" id="UP000594454">
    <property type="component" value="Chromosome 1"/>
</dbReference>
<keyword evidence="5 13" id="KW-0349">Heme</keyword>
<dbReference type="InterPro" id="IPR050476">
    <property type="entry name" value="Insect_CytP450_Detox"/>
</dbReference>
<dbReference type="GO" id="GO:0005789">
    <property type="term" value="C:endoplasmic reticulum membrane"/>
    <property type="evidence" value="ECO:0007669"/>
    <property type="project" value="UniProtKB-SubCell"/>
</dbReference>
<dbReference type="PRINTS" id="PR00463">
    <property type="entry name" value="EP450I"/>
</dbReference>
<protein>
    <recommendedName>
        <fullName evidence="18">Cytochrome P450</fullName>
    </recommendedName>
</protein>
<evidence type="ECO:0000256" key="2">
    <source>
        <dbReference type="ARBA" id="ARBA00004174"/>
    </source>
</evidence>
<evidence type="ECO:0000256" key="10">
    <source>
        <dbReference type="ARBA" id="ARBA00023004"/>
    </source>
</evidence>
<dbReference type="InParanoid" id="A0A7R8UF38"/>
<accession>A0A7R8UF38</accession>
<keyword evidence="7" id="KW-0256">Endoplasmic reticulum</keyword>
<keyword evidence="6 13" id="KW-0479">Metal-binding</keyword>
<gene>
    <name evidence="16" type="ORF">HERILL_LOCUS2738</name>
</gene>
<evidence type="ECO:0000256" key="7">
    <source>
        <dbReference type="ARBA" id="ARBA00022824"/>
    </source>
</evidence>
<dbReference type="AlphaFoldDB" id="A0A7R8UF38"/>
<evidence type="ECO:0000256" key="6">
    <source>
        <dbReference type="ARBA" id="ARBA00022723"/>
    </source>
</evidence>
<dbReference type="PANTHER" id="PTHR24292">
    <property type="entry name" value="CYTOCHROME P450"/>
    <property type="match status" value="1"/>
</dbReference>
<dbReference type="GO" id="GO:0004497">
    <property type="term" value="F:monooxygenase activity"/>
    <property type="evidence" value="ECO:0007669"/>
    <property type="project" value="UniProtKB-KW"/>
</dbReference>
<dbReference type="InterPro" id="IPR017972">
    <property type="entry name" value="Cyt_P450_CS"/>
</dbReference>
<dbReference type="CDD" id="cd11056">
    <property type="entry name" value="CYP6-like"/>
    <property type="match status" value="1"/>
</dbReference>
<dbReference type="GO" id="GO:0020037">
    <property type="term" value="F:heme binding"/>
    <property type="evidence" value="ECO:0007669"/>
    <property type="project" value="InterPro"/>
</dbReference>
<dbReference type="FunFam" id="1.10.630.10:FF:000042">
    <property type="entry name" value="Cytochrome P450"/>
    <property type="match status" value="1"/>
</dbReference>